<gene>
    <name evidence="5" type="ORF">AB4Y30_12055</name>
</gene>
<dbReference type="InterPro" id="IPR006179">
    <property type="entry name" value="5_nucleotidase/apyrase"/>
</dbReference>
<evidence type="ECO:0000313" key="5">
    <source>
        <dbReference type="EMBL" id="XDK31755.1"/>
    </source>
</evidence>
<dbReference type="PRINTS" id="PR01607">
    <property type="entry name" value="APYRASEFAMLY"/>
</dbReference>
<keyword evidence="1" id="KW-0732">Signal</keyword>
<dbReference type="Gene3D" id="3.60.21.10">
    <property type="match status" value="1"/>
</dbReference>
<dbReference type="InterPro" id="IPR036907">
    <property type="entry name" value="5'-Nucleotdase_C_sf"/>
</dbReference>
<dbReference type="RefSeq" id="WP_368652480.1">
    <property type="nucleotide sequence ID" value="NZ_CP162599.1"/>
</dbReference>
<evidence type="ECO:0000259" key="3">
    <source>
        <dbReference type="Pfam" id="PF00149"/>
    </source>
</evidence>
<proteinExistence type="inferred from homology"/>
<feature type="domain" description="5'-Nucleotidase C-terminal" evidence="4">
    <location>
        <begin position="287"/>
        <end position="425"/>
    </location>
</feature>
<dbReference type="InterPro" id="IPR008334">
    <property type="entry name" value="5'-Nucleotdase_C"/>
</dbReference>
<keyword evidence="2" id="KW-0547">Nucleotide-binding</keyword>
<dbReference type="InterPro" id="IPR011240">
    <property type="entry name" value="Pesterase_YunD"/>
</dbReference>
<name>A0AB39HMF6_9BACI</name>
<protein>
    <submittedName>
        <fullName evidence="5">Bifunctional UDP-sugar hydrolase/5'-nucleotidase</fullName>
    </submittedName>
</protein>
<dbReference type="InterPro" id="IPR029052">
    <property type="entry name" value="Metallo-depent_PP-like"/>
</dbReference>
<dbReference type="SUPFAM" id="SSF55816">
    <property type="entry name" value="5'-nucleotidase (syn. UDP-sugar hydrolase), C-terminal domain"/>
    <property type="match status" value="1"/>
</dbReference>
<comment type="similarity">
    <text evidence="2">Belongs to the 5'-nucleotidase family.</text>
</comment>
<dbReference type="PANTHER" id="PTHR11575:SF24">
    <property type="entry name" value="5'-NUCLEOTIDASE"/>
    <property type="match status" value="1"/>
</dbReference>
<evidence type="ECO:0000256" key="1">
    <source>
        <dbReference type="ARBA" id="ARBA00022729"/>
    </source>
</evidence>
<accession>A0AB39HMF6</accession>
<dbReference type="GO" id="GO:0009166">
    <property type="term" value="P:nucleotide catabolic process"/>
    <property type="evidence" value="ECO:0007669"/>
    <property type="project" value="InterPro"/>
</dbReference>
<dbReference type="AlphaFoldDB" id="A0AB39HMF6"/>
<dbReference type="Gene3D" id="3.90.780.10">
    <property type="entry name" value="5'-Nucleotidase, C-terminal domain"/>
    <property type="match status" value="1"/>
</dbReference>
<dbReference type="PIRSF" id="PIRSF036361">
    <property type="entry name" value="YunD"/>
    <property type="match status" value="1"/>
</dbReference>
<dbReference type="Pfam" id="PF02872">
    <property type="entry name" value="5_nucleotid_C"/>
    <property type="match status" value="1"/>
</dbReference>
<keyword evidence="2 5" id="KW-0378">Hydrolase</keyword>
<dbReference type="InterPro" id="IPR004843">
    <property type="entry name" value="Calcineurin-like_PHP"/>
</dbReference>
<sequence>MRENIHLFYTNDLHSHFEHWARIVHFFKENKTKIVNRKESCFLFDIGDHMDRVSPIAEAFMGKANVELLNAAEYDVVTLGNNEGITLSHDDLYHLYDDANFSVVCSNMHNLIDEQPPWLKISTQLISENGVRIAVLGLTAPYSAYYQLLGWQVDFPQETLERHLAVVKKDADIIILLSHLGLNEDRQIAMNHSEIDIIIGGHTHHLLRTGEMVEETLLTAAGKNGEFVGNVLLTWDHTNQKLINKEAYAINIAHLPKDEKTVEKLSSLQQEANTILSVPVVHTEESLAVDWSKGTPIIKSLTETLKEWTKADCAMLNTGLLLESFPSGTVSYEDVHRICPHPINPCVVELDGDELMEVIRSSYTSAFTEFALKGFGFRGKKLGKMVFSGLEIETIDYGNHESIKRVLWNGEPLQKERTYSVATADMFTFGRLLPEISRSESKIYYLPEFIRDLLVLTLKKMYEDDEVKK</sequence>
<organism evidence="5">
    <name type="scientific">Ornithinibacillus sp. 4-3</name>
    <dbReference type="NCBI Taxonomy" id="3231488"/>
    <lineage>
        <taxon>Bacteria</taxon>
        <taxon>Bacillati</taxon>
        <taxon>Bacillota</taxon>
        <taxon>Bacilli</taxon>
        <taxon>Bacillales</taxon>
        <taxon>Bacillaceae</taxon>
        <taxon>Ornithinibacillus</taxon>
    </lineage>
</organism>
<reference evidence="5" key="1">
    <citation type="submission" date="2024-07" db="EMBL/GenBank/DDBJ databases">
        <title>Halotolerant mesophilic bacterium Ornithinibacillus sp. 4-3, sp. nov., isolated from soil.</title>
        <authorList>
            <person name="Sidarenka A.V."/>
            <person name="Guliayeva D.E."/>
            <person name="Leanovich S.I."/>
            <person name="Hileuskaya K.S."/>
            <person name="Akhremchuk A.E."/>
            <person name="Sikolenko M.A."/>
            <person name="Valentovich L.N."/>
        </authorList>
    </citation>
    <scope>NUCLEOTIDE SEQUENCE</scope>
    <source>
        <strain evidence="5">4-3</strain>
    </source>
</reference>
<dbReference type="PANTHER" id="PTHR11575">
    <property type="entry name" value="5'-NUCLEOTIDASE-RELATED"/>
    <property type="match status" value="1"/>
</dbReference>
<evidence type="ECO:0000256" key="2">
    <source>
        <dbReference type="RuleBase" id="RU362119"/>
    </source>
</evidence>
<dbReference type="EMBL" id="CP162599">
    <property type="protein sequence ID" value="XDK31755.1"/>
    <property type="molecule type" value="Genomic_DNA"/>
</dbReference>
<dbReference type="GO" id="GO:0000166">
    <property type="term" value="F:nucleotide binding"/>
    <property type="evidence" value="ECO:0007669"/>
    <property type="project" value="UniProtKB-KW"/>
</dbReference>
<feature type="domain" description="Calcineurin-like phosphoesterase" evidence="3">
    <location>
        <begin position="10"/>
        <end position="205"/>
    </location>
</feature>
<evidence type="ECO:0000259" key="4">
    <source>
        <dbReference type="Pfam" id="PF02872"/>
    </source>
</evidence>
<dbReference type="SUPFAM" id="SSF56300">
    <property type="entry name" value="Metallo-dependent phosphatases"/>
    <property type="match status" value="1"/>
</dbReference>
<dbReference type="CDD" id="cd00845">
    <property type="entry name" value="MPP_UshA_N_like"/>
    <property type="match status" value="1"/>
</dbReference>
<dbReference type="Pfam" id="PF00149">
    <property type="entry name" value="Metallophos"/>
    <property type="match status" value="1"/>
</dbReference>
<dbReference type="GO" id="GO:0016787">
    <property type="term" value="F:hydrolase activity"/>
    <property type="evidence" value="ECO:0007669"/>
    <property type="project" value="UniProtKB-KW"/>
</dbReference>